<dbReference type="Proteomes" id="UP000233100">
    <property type="component" value="Chromosome 7"/>
</dbReference>
<keyword evidence="3" id="KW-1185">Reference proteome</keyword>
<sequence>METLFSFLQDCGWSTFLTRAP</sequence>
<name>I7GHW1_MACFA</name>
<evidence type="ECO:0000313" key="1">
    <source>
        <dbReference type="EMBL" id="BAE88807.1"/>
    </source>
</evidence>
<dbReference type="Ensembl" id="ENSMFAT00000095689.1">
    <property type="protein sequence ID" value="ENSMFAP00000054673.1"/>
    <property type="gene ID" value="ENSMFAG00000065284.1"/>
</dbReference>
<organism evidence="1">
    <name type="scientific">Macaca fascicularis</name>
    <name type="common">Crab-eating macaque</name>
    <name type="synonym">Cynomolgus monkey</name>
    <dbReference type="NCBI Taxonomy" id="9541"/>
    <lineage>
        <taxon>Eukaryota</taxon>
        <taxon>Metazoa</taxon>
        <taxon>Chordata</taxon>
        <taxon>Craniata</taxon>
        <taxon>Vertebrata</taxon>
        <taxon>Euteleostomi</taxon>
        <taxon>Mammalia</taxon>
        <taxon>Eutheria</taxon>
        <taxon>Euarchontoglires</taxon>
        <taxon>Primates</taxon>
        <taxon>Haplorrhini</taxon>
        <taxon>Catarrhini</taxon>
        <taxon>Cercopithecidae</taxon>
        <taxon>Cercopithecinae</taxon>
        <taxon>Macaca</taxon>
    </lineage>
</organism>
<reference evidence="2" key="3">
    <citation type="submission" date="2025-05" db="UniProtKB">
        <authorList>
            <consortium name="Ensembl"/>
        </authorList>
    </citation>
    <scope>IDENTIFICATION</scope>
</reference>
<dbReference type="AlphaFoldDB" id="I7GHW1"/>
<reference evidence="2 3" key="2">
    <citation type="submission" date="2013-03" db="EMBL/GenBank/DDBJ databases">
        <authorList>
            <person name="Warren W."/>
            <person name="Wilson R.K."/>
        </authorList>
    </citation>
    <scope>NUCLEOTIDE SEQUENCE</scope>
</reference>
<evidence type="ECO:0000313" key="2">
    <source>
        <dbReference type="Ensembl" id="ENSMFAP00000054673.1"/>
    </source>
</evidence>
<reference evidence="1" key="1">
    <citation type="journal article" date="2007" name="PLoS Biol.">
        <title>Rate of evolution in brain-expressed genes in humans and other primates.</title>
        <authorList>
            <person name="Wang H.-Y."/>
            <person name="Chien H.-C."/>
            <person name="Osada N."/>
            <person name="Hashimoto K."/>
            <person name="Sugano S."/>
            <person name="Gojobori T."/>
            <person name="Chou C.-K."/>
            <person name="Tsai S.-F."/>
            <person name="Wu C.-I."/>
            <person name="Shen C.-K.J."/>
        </authorList>
    </citation>
    <scope>NUCLEOTIDE SEQUENCE</scope>
</reference>
<dbReference type="EMBL" id="AB171744">
    <property type="protein sequence ID" value="BAE88807.1"/>
    <property type="molecule type" value="mRNA"/>
</dbReference>
<protein>
    <submittedName>
        <fullName evidence="1">Macaca fascicularis brain cDNA clone: QtrA-16605, similar to human protein phosphatase 1, regulatory (inhibitor) subunit 3E(PPP1R3E), mRNA, RefSeq: XM_033391.10</fullName>
    </submittedName>
</protein>
<proteinExistence type="evidence at transcript level"/>
<accession>I7GHW1</accession>
<evidence type="ECO:0000313" key="3">
    <source>
        <dbReference type="Proteomes" id="UP000233100"/>
    </source>
</evidence>